<evidence type="ECO:0000256" key="7">
    <source>
        <dbReference type="ARBA" id="ARBA00023136"/>
    </source>
</evidence>
<proteinExistence type="inferred from homology"/>
<evidence type="ECO:0000256" key="3">
    <source>
        <dbReference type="ARBA" id="ARBA00022475"/>
    </source>
</evidence>
<dbReference type="PANTHER" id="PTHR35011">
    <property type="entry name" value="2,3-DIKETO-L-GULONATE TRAP TRANSPORTER SMALL PERMEASE PROTEIN YIAM"/>
    <property type="match status" value="1"/>
</dbReference>
<protein>
    <submittedName>
        <fullName evidence="11">Tripartite AtP-independent periplasmic transporter subunit DctQ</fullName>
    </submittedName>
</protein>
<feature type="transmembrane region" description="Helical" evidence="9">
    <location>
        <begin position="130"/>
        <end position="154"/>
    </location>
</feature>
<evidence type="ECO:0000313" key="12">
    <source>
        <dbReference type="Proteomes" id="UP000053860"/>
    </source>
</evidence>
<keyword evidence="6 9" id="KW-1133">Transmembrane helix</keyword>
<dbReference type="GO" id="GO:0022857">
    <property type="term" value="F:transmembrane transporter activity"/>
    <property type="evidence" value="ECO:0007669"/>
    <property type="project" value="TreeGrafter"/>
</dbReference>
<evidence type="ECO:0000256" key="4">
    <source>
        <dbReference type="ARBA" id="ARBA00022519"/>
    </source>
</evidence>
<dbReference type="InterPro" id="IPR007387">
    <property type="entry name" value="TRAP_DctQ"/>
</dbReference>
<evidence type="ECO:0000256" key="5">
    <source>
        <dbReference type="ARBA" id="ARBA00022692"/>
    </source>
</evidence>
<keyword evidence="5 9" id="KW-0812">Transmembrane</keyword>
<keyword evidence="3" id="KW-1003">Cell membrane</keyword>
<dbReference type="Proteomes" id="UP000053860">
    <property type="component" value="Unassembled WGS sequence"/>
</dbReference>
<dbReference type="InterPro" id="IPR055348">
    <property type="entry name" value="DctQ"/>
</dbReference>
<keyword evidence="7 9" id="KW-0472">Membrane</keyword>
<evidence type="ECO:0000313" key="11">
    <source>
        <dbReference type="EMBL" id="KUK78824.1"/>
    </source>
</evidence>
<evidence type="ECO:0000256" key="8">
    <source>
        <dbReference type="ARBA" id="ARBA00038436"/>
    </source>
</evidence>
<feature type="transmembrane region" description="Helical" evidence="9">
    <location>
        <begin position="47"/>
        <end position="65"/>
    </location>
</feature>
<keyword evidence="4" id="KW-0997">Cell inner membrane</keyword>
<feature type="transmembrane region" description="Helical" evidence="9">
    <location>
        <begin position="86"/>
        <end position="110"/>
    </location>
</feature>
<dbReference type="PANTHER" id="PTHR35011:SF2">
    <property type="entry name" value="2,3-DIKETO-L-GULONATE TRAP TRANSPORTER SMALL PERMEASE PROTEIN YIAM"/>
    <property type="match status" value="1"/>
</dbReference>
<comment type="caution">
    <text evidence="11">The sequence shown here is derived from an EMBL/GenBank/DDBJ whole genome shotgun (WGS) entry which is preliminary data.</text>
</comment>
<evidence type="ECO:0000259" key="10">
    <source>
        <dbReference type="Pfam" id="PF04290"/>
    </source>
</evidence>
<keyword evidence="2" id="KW-0813">Transport</keyword>
<accession>A0A101HL97</accession>
<organism evidence="11 12">
    <name type="scientific">Proteiniphilum acetatigenes</name>
    <dbReference type="NCBI Taxonomy" id="294710"/>
    <lineage>
        <taxon>Bacteria</taxon>
        <taxon>Pseudomonadati</taxon>
        <taxon>Bacteroidota</taxon>
        <taxon>Bacteroidia</taxon>
        <taxon>Bacteroidales</taxon>
        <taxon>Dysgonomonadaceae</taxon>
        <taxon>Proteiniphilum</taxon>
    </lineage>
</organism>
<evidence type="ECO:0000256" key="2">
    <source>
        <dbReference type="ARBA" id="ARBA00022448"/>
    </source>
</evidence>
<reference evidence="12" key="1">
    <citation type="journal article" date="2015" name="MBio">
        <title>Genome-Resolved Metagenomic Analysis Reveals Roles for Candidate Phyla and Other Microbial Community Members in Biogeochemical Transformations in Oil Reservoirs.</title>
        <authorList>
            <person name="Hu P."/>
            <person name="Tom L."/>
            <person name="Singh A."/>
            <person name="Thomas B.C."/>
            <person name="Baker B.J."/>
            <person name="Piceno Y.M."/>
            <person name="Andersen G.L."/>
            <person name="Banfield J.F."/>
        </authorList>
    </citation>
    <scope>NUCLEOTIDE SEQUENCE [LARGE SCALE GENOMIC DNA]</scope>
</reference>
<dbReference type="GO" id="GO:0005886">
    <property type="term" value="C:plasma membrane"/>
    <property type="evidence" value="ECO:0007669"/>
    <property type="project" value="UniProtKB-SubCell"/>
</dbReference>
<dbReference type="GO" id="GO:0015740">
    <property type="term" value="P:C4-dicarboxylate transport"/>
    <property type="evidence" value="ECO:0007669"/>
    <property type="project" value="TreeGrafter"/>
</dbReference>
<feature type="transmembrane region" description="Helical" evidence="9">
    <location>
        <begin position="12"/>
        <end position="32"/>
    </location>
</feature>
<feature type="domain" description="Tripartite ATP-independent periplasmic transporters DctQ component" evidence="10">
    <location>
        <begin position="25"/>
        <end position="155"/>
    </location>
</feature>
<sequence length="164" mass="18611">MKKVRDNIDRILEYVLVSLMGISVLNVLWQVITRFLMKNPSSYTEEIARYLLIWIGLLGAAYGIGKKIHLAIDVLKQRLPDKKRQRIDILINSFVLLFSVMVMIIGGLYLVKLTFELHQISAALQLKLGYVYLALPLSGALMSFYSLLNIAGLVKNGKEARWVS</sequence>
<evidence type="ECO:0000256" key="1">
    <source>
        <dbReference type="ARBA" id="ARBA00004429"/>
    </source>
</evidence>
<comment type="similarity">
    <text evidence="8">Belongs to the TRAP transporter small permease family.</text>
</comment>
<evidence type="ECO:0000256" key="9">
    <source>
        <dbReference type="SAM" id="Phobius"/>
    </source>
</evidence>
<evidence type="ECO:0000256" key="6">
    <source>
        <dbReference type="ARBA" id="ARBA00022989"/>
    </source>
</evidence>
<dbReference type="EMBL" id="LGGN01000001">
    <property type="protein sequence ID" value="KUK78824.1"/>
    <property type="molecule type" value="Genomic_DNA"/>
</dbReference>
<dbReference type="AlphaFoldDB" id="A0A101HL97"/>
<comment type="subcellular location">
    <subcellularLocation>
        <location evidence="1">Cell inner membrane</location>
        <topology evidence="1">Multi-pass membrane protein</topology>
    </subcellularLocation>
</comment>
<dbReference type="Pfam" id="PF04290">
    <property type="entry name" value="DctQ"/>
    <property type="match status" value="1"/>
</dbReference>
<name>A0A101HL97_9BACT</name>
<gene>
    <name evidence="11" type="ORF">XD92_0007</name>
</gene>